<dbReference type="AlphaFoldDB" id="A0AAN8LZ44"/>
<dbReference type="Proteomes" id="UP001356427">
    <property type="component" value="Unassembled WGS sequence"/>
</dbReference>
<proteinExistence type="predicted"/>
<sequence length="67" mass="7738">MFPLQALRVPLSIFSHYFKSFPALVKPLNTSTHASYPHSITAVILFQHCVSVVLFQHPIILYYKCLY</sequence>
<protein>
    <submittedName>
        <fullName evidence="1">Uncharacterized protein</fullName>
    </submittedName>
</protein>
<evidence type="ECO:0000313" key="2">
    <source>
        <dbReference type="Proteomes" id="UP001356427"/>
    </source>
</evidence>
<accession>A0AAN8LZ44</accession>
<name>A0AAN8LZ44_9TELE</name>
<reference evidence="1 2" key="1">
    <citation type="submission" date="2021-04" db="EMBL/GenBank/DDBJ databases">
        <authorList>
            <person name="De Guttry C."/>
            <person name="Zahm M."/>
            <person name="Klopp C."/>
            <person name="Cabau C."/>
            <person name="Louis A."/>
            <person name="Berthelot C."/>
            <person name="Parey E."/>
            <person name="Roest Crollius H."/>
            <person name="Montfort J."/>
            <person name="Robinson-Rechavi M."/>
            <person name="Bucao C."/>
            <person name="Bouchez O."/>
            <person name="Gislard M."/>
            <person name="Lluch J."/>
            <person name="Milhes M."/>
            <person name="Lampietro C."/>
            <person name="Lopez Roques C."/>
            <person name="Donnadieu C."/>
            <person name="Braasch I."/>
            <person name="Desvignes T."/>
            <person name="Postlethwait J."/>
            <person name="Bobe J."/>
            <person name="Wedekind C."/>
            <person name="Guiguen Y."/>
        </authorList>
    </citation>
    <scope>NUCLEOTIDE SEQUENCE [LARGE SCALE GENOMIC DNA]</scope>
    <source>
        <strain evidence="1">Cs_M1</strain>
        <tissue evidence="1">Blood</tissue>
    </source>
</reference>
<comment type="caution">
    <text evidence="1">The sequence shown here is derived from an EMBL/GenBank/DDBJ whole genome shotgun (WGS) entry which is preliminary data.</text>
</comment>
<gene>
    <name evidence="1" type="ORF">J4Q44_G00116900</name>
</gene>
<dbReference type="EMBL" id="JAGTTL010000009">
    <property type="protein sequence ID" value="KAK6318399.1"/>
    <property type="molecule type" value="Genomic_DNA"/>
</dbReference>
<keyword evidence="2" id="KW-1185">Reference proteome</keyword>
<organism evidence="1 2">
    <name type="scientific">Coregonus suidteri</name>
    <dbReference type="NCBI Taxonomy" id="861788"/>
    <lineage>
        <taxon>Eukaryota</taxon>
        <taxon>Metazoa</taxon>
        <taxon>Chordata</taxon>
        <taxon>Craniata</taxon>
        <taxon>Vertebrata</taxon>
        <taxon>Euteleostomi</taxon>
        <taxon>Actinopterygii</taxon>
        <taxon>Neopterygii</taxon>
        <taxon>Teleostei</taxon>
        <taxon>Protacanthopterygii</taxon>
        <taxon>Salmoniformes</taxon>
        <taxon>Salmonidae</taxon>
        <taxon>Coregoninae</taxon>
        <taxon>Coregonus</taxon>
    </lineage>
</organism>
<evidence type="ECO:0000313" key="1">
    <source>
        <dbReference type="EMBL" id="KAK6318399.1"/>
    </source>
</evidence>